<protein>
    <submittedName>
        <fullName evidence="3">Membrane protein YmfM</fullName>
    </submittedName>
</protein>
<dbReference type="Gene3D" id="1.10.260.40">
    <property type="entry name" value="lambda repressor-like DNA-binding domains"/>
    <property type="match status" value="1"/>
</dbReference>
<dbReference type="InterPro" id="IPR001387">
    <property type="entry name" value="Cro/C1-type_HTH"/>
</dbReference>
<dbReference type="PANTHER" id="PTHR34475:SF1">
    <property type="entry name" value="CYTOSKELETON PROTEIN RODZ"/>
    <property type="match status" value="1"/>
</dbReference>
<keyword evidence="1" id="KW-0472">Membrane</keyword>
<name>A0A916QEU6_9BACL</name>
<feature type="domain" description="HTH cro/C1-type" evidence="2">
    <location>
        <begin position="8"/>
        <end position="39"/>
    </location>
</feature>
<sequence>MKELGDLLREARLEKGMTLEDVENITKIRKRYLEAIEKGDFKVLPGTFYVRAFIKSYAETVGLDAEQVMRLYRNVVPDPDSQTHNEIYTKSRRRKNINAEKWSKLASTLVFICFLAVVVGVIYYYLDQNAEPRNEIDENIPITQKEEMPEDPDGTIGDHVIEPDTSADPAIPLQPEPEPQPEPVLAKVGTENGADLYVLKHVDKLHIRMESESNDCWYAIYDGGYRQNQIDTGMLKPGEAKDYEFEEVGHFHLGFAKTIKLTVNGIEFKPSEREGSFHVMIQLEKSE</sequence>
<gene>
    <name evidence="3" type="primary">ymfM</name>
    <name evidence="3" type="ORF">PRECH8_09550</name>
</gene>
<dbReference type="CDD" id="cd00093">
    <property type="entry name" value="HTH_XRE"/>
    <property type="match status" value="1"/>
</dbReference>
<evidence type="ECO:0000313" key="4">
    <source>
        <dbReference type="Proteomes" id="UP000654993"/>
    </source>
</evidence>
<dbReference type="InterPro" id="IPR010982">
    <property type="entry name" value="Lambda_DNA-bd_dom_sf"/>
</dbReference>
<dbReference type="Pfam" id="PF13464">
    <property type="entry name" value="RodZ_C"/>
    <property type="match status" value="1"/>
</dbReference>
<evidence type="ECO:0000259" key="2">
    <source>
        <dbReference type="PROSITE" id="PS50943"/>
    </source>
</evidence>
<keyword evidence="4" id="KW-1185">Reference proteome</keyword>
<dbReference type="InterPro" id="IPR050400">
    <property type="entry name" value="Bact_Cytoskel_RodZ"/>
</dbReference>
<accession>A0A916QEU6</accession>
<dbReference type="EMBL" id="BMAQ01000006">
    <property type="protein sequence ID" value="GFR37659.1"/>
    <property type="molecule type" value="Genomic_DNA"/>
</dbReference>
<evidence type="ECO:0000313" key="3">
    <source>
        <dbReference type="EMBL" id="GFR37659.1"/>
    </source>
</evidence>
<comment type="caution">
    <text evidence="3">The sequence shown here is derived from an EMBL/GenBank/DDBJ whole genome shotgun (WGS) entry which is preliminary data.</text>
</comment>
<dbReference type="Pfam" id="PF13413">
    <property type="entry name" value="HTH_25"/>
    <property type="match status" value="1"/>
</dbReference>
<dbReference type="PANTHER" id="PTHR34475">
    <property type="match status" value="1"/>
</dbReference>
<feature type="transmembrane region" description="Helical" evidence="1">
    <location>
        <begin position="102"/>
        <end position="126"/>
    </location>
</feature>
<reference evidence="3" key="2">
    <citation type="journal article" date="2021" name="Data Brief">
        <title>Draft genome sequence data of the facultative, thermophilic, xylanolytic bacterium Paenibacillus sp. strain DA-C8.</title>
        <authorList>
            <person name="Chhe C."/>
            <person name="Uke A."/>
            <person name="Baramee S."/>
            <person name="Ungkulpasvich U."/>
            <person name="Tachaapaikoon C."/>
            <person name="Pason P."/>
            <person name="Waeonukul R."/>
            <person name="Ratanakhanokchai K."/>
            <person name="Kosugi A."/>
        </authorList>
    </citation>
    <scope>NUCLEOTIDE SEQUENCE</scope>
    <source>
        <strain evidence="3">DA-C8</strain>
    </source>
</reference>
<keyword evidence="1" id="KW-1133">Transmembrane helix</keyword>
<dbReference type="RefSeq" id="WP_200965942.1">
    <property type="nucleotide sequence ID" value="NZ_BMAQ01000006.1"/>
</dbReference>
<dbReference type="SUPFAM" id="SSF47413">
    <property type="entry name" value="lambda repressor-like DNA-binding domains"/>
    <property type="match status" value="1"/>
</dbReference>
<dbReference type="AlphaFoldDB" id="A0A916QEU6"/>
<dbReference type="InterPro" id="IPR025194">
    <property type="entry name" value="RodZ-like_C"/>
</dbReference>
<organism evidence="3 4">
    <name type="scientific">Insulibacter thermoxylanivorax</name>
    <dbReference type="NCBI Taxonomy" id="2749268"/>
    <lineage>
        <taxon>Bacteria</taxon>
        <taxon>Bacillati</taxon>
        <taxon>Bacillota</taxon>
        <taxon>Bacilli</taxon>
        <taxon>Bacillales</taxon>
        <taxon>Paenibacillaceae</taxon>
        <taxon>Insulibacter</taxon>
    </lineage>
</organism>
<dbReference type="PROSITE" id="PS50943">
    <property type="entry name" value="HTH_CROC1"/>
    <property type="match status" value="1"/>
</dbReference>
<dbReference type="GO" id="GO:0003677">
    <property type="term" value="F:DNA binding"/>
    <property type="evidence" value="ECO:0007669"/>
    <property type="project" value="InterPro"/>
</dbReference>
<evidence type="ECO:0000256" key="1">
    <source>
        <dbReference type="SAM" id="Phobius"/>
    </source>
</evidence>
<reference evidence="3" key="1">
    <citation type="submission" date="2020-08" db="EMBL/GenBank/DDBJ databases">
        <authorList>
            <person name="Uke A."/>
            <person name="Chhe C."/>
            <person name="Baramee S."/>
            <person name="Kosugi A."/>
        </authorList>
    </citation>
    <scope>NUCLEOTIDE SEQUENCE</scope>
    <source>
        <strain evidence="3">DA-C8</strain>
    </source>
</reference>
<keyword evidence="1" id="KW-0812">Transmembrane</keyword>
<proteinExistence type="predicted"/>
<dbReference type="Proteomes" id="UP000654993">
    <property type="component" value="Unassembled WGS sequence"/>
</dbReference>